<dbReference type="AlphaFoldDB" id="A0AAV2MK26"/>
<evidence type="ECO:0000313" key="3">
    <source>
        <dbReference type="Proteomes" id="UP001497482"/>
    </source>
</evidence>
<feature type="region of interest" description="Disordered" evidence="1">
    <location>
        <begin position="228"/>
        <end position="356"/>
    </location>
</feature>
<organism evidence="2 3">
    <name type="scientific">Knipowitschia caucasica</name>
    <name type="common">Caucasian dwarf goby</name>
    <name type="synonym">Pomatoschistus caucasicus</name>
    <dbReference type="NCBI Taxonomy" id="637954"/>
    <lineage>
        <taxon>Eukaryota</taxon>
        <taxon>Metazoa</taxon>
        <taxon>Chordata</taxon>
        <taxon>Craniata</taxon>
        <taxon>Vertebrata</taxon>
        <taxon>Euteleostomi</taxon>
        <taxon>Actinopterygii</taxon>
        <taxon>Neopterygii</taxon>
        <taxon>Teleostei</taxon>
        <taxon>Neoteleostei</taxon>
        <taxon>Acanthomorphata</taxon>
        <taxon>Gobiaria</taxon>
        <taxon>Gobiiformes</taxon>
        <taxon>Gobioidei</taxon>
        <taxon>Gobiidae</taxon>
        <taxon>Gobiinae</taxon>
        <taxon>Knipowitschia</taxon>
    </lineage>
</organism>
<feature type="region of interest" description="Disordered" evidence="1">
    <location>
        <begin position="25"/>
        <end position="149"/>
    </location>
</feature>
<reference evidence="2 3" key="1">
    <citation type="submission" date="2024-04" db="EMBL/GenBank/DDBJ databases">
        <authorList>
            <person name="Waldvogel A.-M."/>
            <person name="Schoenle A."/>
        </authorList>
    </citation>
    <scope>NUCLEOTIDE SEQUENCE [LARGE SCALE GENOMIC DNA]</scope>
</reference>
<accession>A0AAV2MK26</accession>
<dbReference type="EMBL" id="OZ035830">
    <property type="protein sequence ID" value="CAL1613697.1"/>
    <property type="molecule type" value="Genomic_DNA"/>
</dbReference>
<proteinExistence type="predicted"/>
<evidence type="ECO:0000313" key="2">
    <source>
        <dbReference type="EMBL" id="CAL1613697.1"/>
    </source>
</evidence>
<gene>
    <name evidence="2" type="ORF">KC01_LOCUS39867</name>
</gene>
<keyword evidence="3" id="KW-1185">Reference proteome</keyword>
<feature type="compositionally biased region" description="Pro residues" evidence="1">
    <location>
        <begin position="301"/>
        <end position="316"/>
    </location>
</feature>
<dbReference type="Proteomes" id="UP001497482">
    <property type="component" value="Chromosome 8"/>
</dbReference>
<sequence>MTSHNNSPRAPTHTLLDVAQYHVPTRPPTATSLHYYISPPTENSTEVPSARHPPPTHLPHSLAPSEPHRLDRTAGGRTYPPAPRPLQAPTAERFPCPQHASPFPLTRHLPLDLVPRRSPPQSISQRPKLLAPNKTRSRSPIPRANVVTPTTPNPLLLRLARARPFTGPQQIGRRLSASLHSLAMNPSPPAGPTLSAPTARRHARTLSFLIYPGPSLSATPQNRRAELATPENLTNRGGHLPIKPITFRPPHDPGHSQEGKLRSGHPRISPTFHATTSGTTTFPTKARRVNLPPATSAFSPTPSPSLQPSQSLPPPTARGNHPFLTTPPVAPTPRPPPRQAAPLPRPLLTHHSWTDP</sequence>
<feature type="compositionally biased region" description="Basic and acidic residues" evidence="1">
    <location>
        <begin position="249"/>
        <end position="261"/>
    </location>
</feature>
<name>A0AAV2MK26_KNICA</name>
<feature type="compositionally biased region" description="Pro residues" evidence="1">
    <location>
        <begin position="328"/>
        <end position="345"/>
    </location>
</feature>
<feature type="compositionally biased region" description="Low complexity" evidence="1">
    <location>
        <begin position="269"/>
        <end position="284"/>
    </location>
</feature>
<evidence type="ECO:0000256" key="1">
    <source>
        <dbReference type="SAM" id="MobiDB-lite"/>
    </source>
</evidence>
<protein>
    <submittedName>
        <fullName evidence="2">Uncharacterized protein</fullName>
    </submittedName>
</protein>